<evidence type="ECO:0000256" key="1">
    <source>
        <dbReference type="SAM" id="MobiDB-lite"/>
    </source>
</evidence>
<dbReference type="AlphaFoldDB" id="A0A9X3BQW3"/>
<feature type="transmembrane region" description="Helical" evidence="2">
    <location>
        <begin position="321"/>
        <end position="340"/>
    </location>
</feature>
<feature type="transmembrane region" description="Helical" evidence="2">
    <location>
        <begin position="177"/>
        <end position="195"/>
    </location>
</feature>
<feature type="transmembrane region" description="Helical" evidence="2">
    <location>
        <begin position="253"/>
        <end position="271"/>
    </location>
</feature>
<keyword evidence="2" id="KW-0472">Membrane</keyword>
<reference evidence="3" key="2">
    <citation type="journal article" date="2022" name="BMC Genomics">
        <title>Comparative genome analysis of mycobacteria focusing on tRNA and non-coding RNA.</title>
        <authorList>
            <person name="Behra P.R.K."/>
            <person name="Pettersson B.M.F."/>
            <person name="Ramesh M."/>
            <person name="Das S."/>
            <person name="Dasgupta S."/>
            <person name="Kirsebom L.A."/>
        </authorList>
    </citation>
    <scope>NUCLEOTIDE SEQUENCE</scope>
    <source>
        <strain evidence="3">DSM 45406</strain>
    </source>
</reference>
<evidence type="ECO:0000313" key="4">
    <source>
        <dbReference type="Proteomes" id="UP001140272"/>
    </source>
</evidence>
<feature type="transmembrane region" description="Helical" evidence="2">
    <location>
        <begin position="45"/>
        <end position="72"/>
    </location>
</feature>
<evidence type="ECO:0000313" key="3">
    <source>
        <dbReference type="EMBL" id="MCV7070751.1"/>
    </source>
</evidence>
<comment type="caution">
    <text evidence="3">The sequence shown here is derived from an EMBL/GenBank/DDBJ whole genome shotgun (WGS) entry which is preliminary data.</text>
</comment>
<name>A0A9X3BQW3_9MYCO</name>
<evidence type="ECO:0000256" key="2">
    <source>
        <dbReference type="SAM" id="Phobius"/>
    </source>
</evidence>
<feature type="transmembrane region" description="Helical" evidence="2">
    <location>
        <begin position="150"/>
        <end position="171"/>
    </location>
</feature>
<gene>
    <name evidence="3" type="ORF">H7H73_10175</name>
</gene>
<feature type="region of interest" description="Disordered" evidence="1">
    <location>
        <begin position="1"/>
        <end position="36"/>
    </location>
</feature>
<keyword evidence="2" id="KW-0812">Transmembrane</keyword>
<keyword evidence="2" id="KW-1133">Transmembrane helix</keyword>
<dbReference type="EMBL" id="JACKRN010000363">
    <property type="protein sequence ID" value="MCV7070751.1"/>
    <property type="molecule type" value="Genomic_DNA"/>
</dbReference>
<feature type="transmembrane region" description="Helical" evidence="2">
    <location>
        <begin position="414"/>
        <end position="432"/>
    </location>
</feature>
<evidence type="ECO:0008006" key="5">
    <source>
        <dbReference type="Google" id="ProtNLM"/>
    </source>
</evidence>
<protein>
    <recommendedName>
        <fullName evidence="5">Transmembrane protein</fullName>
    </recommendedName>
</protein>
<dbReference type="RefSeq" id="WP_275080663.1">
    <property type="nucleotide sequence ID" value="NZ_CP092427.2"/>
</dbReference>
<dbReference type="Proteomes" id="UP001140272">
    <property type="component" value="Unassembled WGS sequence"/>
</dbReference>
<feature type="transmembrane region" description="Helical" evidence="2">
    <location>
        <begin position="347"/>
        <end position="366"/>
    </location>
</feature>
<organism evidence="3 4">
    <name type="scientific">Mycolicibacterium rufum</name>
    <dbReference type="NCBI Taxonomy" id="318424"/>
    <lineage>
        <taxon>Bacteria</taxon>
        <taxon>Bacillati</taxon>
        <taxon>Actinomycetota</taxon>
        <taxon>Actinomycetes</taxon>
        <taxon>Mycobacteriales</taxon>
        <taxon>Mycobacteriaceae</taxon>
        <taxon>Mycolicibacterium</taxon>
    </lineage>
</organism>
<accession>A0A9X3BQW3</accession>
<feature type="compositionally biased region" description="Basic and acidic residues" evidence="1">
    <location>
        <begin position="22"/>
        <end position="36"/>
    </location>
</feature>
<sequence length="629" mass="67967">MNPAAPVTSVRTVPTLPAAGGDAEHPYSRGDMRPDERVREEQTTWVARTAVALIALHLVIRAVLAFGGYFYWDDLILVGRAGTQPLLSPGYLFDDHDGHVMPGAFLVAGAITRLAPLNWVGPAISLVVLALLASLALLRALHVILGRRPVLLIPLTFALFTPLALPGYAWWAAGLNSLPMLAALAWVCADALLLVRTGARRYAVTGTVVFLGALLFFEKAAIVPFAAFAVAALYGHVTGGASVREVWRRGRPLWVACLALIAGWVGVYVTVVDQQRWSFDLAMTADLLWRSVTHGIVPGLVGGPWDWQRWAPASPWATPPVAVMVLGWVALAVVVAVTLLRKRRLGPVWLAALGYAVACQVPIYLMRSSRFTALELAQTVRYLPDLVVVLALLAAVGLCAPNRDSARRLDRSRLRTVGIIGFTGLFVISSLYSTATFLTSWRDNPTKDYLRTAQASLAAAHAASPAPMLDQEVDPLVLQRVAWPENLTSHMFALLRDRPEFDSATTDLRMLDASGRLVDAKVTWVRSIRQGPDPRCGYLVQPDFPVRMPLDGPLLPADWTAEINYLANSDGSLMLALSEGPEVKVPVRPGLNRVFVRLPGAGDAITVRANTAALSVCVASGPVGFLAPR</sequence>
<feature type="transmembrane region" description="Helical" evidence="2">
    <location>
        <begin position="386"/>
        <end position="402"/>
    </location>
</feature>
<feature type="transmembrane region" description="Helical" evidence="2">
    <location>
        <begin position="202"/>
        <end position="217"/>
    </location>
</feature>
<feature type="transmembrane region" description="Helical" evidence="2">
    <location>
        <begin position="119"/>
        <end position="138"/>
    </location>
</feature>
<reference evidence="3" key="1">
    <citation type="submission" date="2020-07" db="EMBL/GenBank/DDBJ databases">
        <authorList>
            <person name="Pettersson B.M.F."/>
            <person name="Behra P.R.K."/>
            <person name="Ramesh M."/>
            <person name="Das S."/>
            <person name="Dasgupta S."/>
            <person name="Kirsebom L.A."/>
        </authorList>
    </citation>
    <scope>NUCLEOTIDE SEQUENCE</scope>
    <source>
        <strain evidence="3">DSM 45406</strain>
    </source>
</reference>
<feature type="transmembrane region" description="Helical" evidence="2">
    <location>
        <begin position="223"/>
        <end position="241"/>
    </location>
</feature>
<proteinExistence type="predicted"/>